<sequence>MNNLPEKPAYAVLFISEREVDPAPEGYPEMDDATMKEVSTIEGFIGFDVARTGKDGIFISYWRNVKAIEEWKHNKLHKAAKAEGHARWYDAYRTVICKIEHFDDFRRK</sequence>
<feature type="domain" description="ABM" evidence="1">
    <location>
        <begin position="37"/>
        <end position="82"/>
    </location>
</feature>
<evidence type="ECO:0000313" key="2">
    <source>
        <dbReference type="EMBL" id="KAB2810182.1"/>
    </source>
</evidence>
<evidence type="ECO:0000313" key="3">
    <source>
        <dbReference type="Proteomes" id="UP000468650"/>
    </source>
</evidence>
<dbReference type="Gene3D" id="3.30.70.100">
    <property type="match status" value="1"/>
</dbReference>
<dbReference type="SUPFAM" id="SSF54909">
    <property type="entry name" value="Dimeric alpha+beta barrel"/>
    <property type="match status" value="1"/>
</dbReference>
<dbReference type="InterPro" id="IPR052936">
    <property type="entry name" value="Jasmonate_Hydroxylase-like"/>
</dbReference>
<dbReference type="Pfam" id="PF03992">
    <property type="entry name" value="ABM"/>
    <property type="match status" value="1"/>
</dbReference>
<reference evidence="2 3" key="1">
    <citation type="submission" date="2019-09" db="EMBL/GenBank/DDBJ databases">
        <title>Genomes of family Cryomorphaceae.</title>
        <authorList>
            <person name="Bowman J.P."/>
        </authorList>
    </citation>
    <scope>NUCLEOTIDE SEQUENCE [LARGE SCALE GENOMIC DNA]</scope>
    <source>
        <strain evidence="2 3">LMG 25704</strain>
    </source>
</reference>
<keyword evidence="3" id="KW-1185">Reference proteome</keyword>
<dbReference type="InterPro" id="IPR007138">
    <property type="entry name" value="ABM_dom"/>
</dbReference>
<dbReference type="OrthoDB" id="9798439at2"/>
<comment type="caution">
    <text evidence="2">The sequence shown here is derived from an EMBL/GenBank/DDBJ whole genome shotgun (WGS) entry which is preliminary data.</text>
</comment>
<keyword evidence="2" id="KW-0503">Monooxygenase</keyword>
<name>A0A6N6RHG6_9FLAO</name>
<protein>
    <submittedName>
        <fullName evidence="2">Antibiotic biosynthesis monooxygenase</fullName>
    </submittedName>
</protein>
<organism evidence="2 3">
    <name type="scientific">Phaeocystidibacter luteus</name>
    <dbReference type="NCBI Taxonomy" id="911197"/>
    <lineage>
        <taxon>Bacteria</taxon>
        <taxon>Pseudomonadati</taxon>
        <taxon>Bacteroidota</taxon>
        <taxon>Flavobacteriia</taxon>
        <taxon>Flavobacteriales</taxon>
        <taxon>Phaeocystidibacteraceae</taxon>
        <taxon>Phaeocystidibacter</taxon>
    </lineage>
</organism>
<evidence type="ECO:0000259" key="1">
    <source>
        <dbReference type="Pfam" id="PF03992"/>
    </source>
</evidence>
<dbReference type="RefSeq" id="WP_151667326.1">
    <property type="nucleotide sequence ID" value="NZ_WBVO01000005.1"/>
</dbReference>
<dbReference type="PANTHER" id="PTHR37811">
    <property type="entry name" value="BLL5343 PROTEIN"/>
    <property type="match status" value="1"/>
</dbReference>
<dbReference type="PANTHER" id="PTHR37811:SF2">
    <property type="entry name" value="ABM DOMAIN-CONTAINING PROTEIN"/>
    <property type="match status" value="1"/>
</dbReference>
<gene>
    <name evidence="2" type="ORF">F8C67_08080</name>
</gene>
<proteinExistence type="predicted"/>
<dbReference type="AlphaFoldDB" id="A0A6N6RHG6"/>
<dbReference type="GO" id="GO:0004497">
    <property type="term" value="F:monooxygenase activity"/>
    <property type="evidence" value="ECO:0007669"/>
    <property type="project" value="UniProtKB-KW"/>
</dbReference>
<dbReference type="EMBL" id="WBVO01000005">
    <property type="protein sequence ID" value="KAB2810182.1"/>
    <property type="molecule type" value="Genomic_DNA"/>
</dbReference>
<accession>A0A6N6RHG6</accession>
<dbReference type="Proteomes" id="UP000468650">
    <property type="component" value="Unassembled WGS sequence"/>
</dbReference>
<dbReference type="InterPro" id="IPR011008">
    <property type="entry name" value="Dimeric_a/b-barrel"/>
</dbReference>
<keyword evidence="2" id="KW-0560">Oxidoreductase</keyword>